<evidence type="ECO:0000313" key="4">
    <source>
        <dbReference type="EMBL" id="SEF33852.1"/>
    </source>
</evidence>
<sequence>MTNSALEVTGLRVRRGGRPVVRDVSFEVPRGAVTGLLGPSGCGKTTLMRAIVGVQIVEGGTVTVLGLPAGSPPLRRRIGYATQNPAIYADLTVREALRYFAAVLRAPASDVDRVIAEVGLADHAGKLVGSLSGGQHNRANLAVALLGTPELLVLDEPTVGLDPLLRDELWALFRRLAEGGATLLVSSHVMDEAARCDRLLLMREGTLLADDAPAVLRERTGAADLEGAFLHLVRAAS</sequence>
<proteinExistence type="predicted"/>
<keyword evidence="5" id="KW-1185">Reference proteome</keyword>
<keyword evidence="2 4" id="KW-0067">ATP-binding</keyword>
<dbReference type="PANTHER" id="PTHR43038:SF3">
    <property type="entry name" value="ABC TRANSPORTER G FAMILY MEMBER 20 ISOFORM X1"/>
    <property type="match status" value="1"/>
</dbReference>
<dbReference type="EMBL" id="FNUJ01000007">
    <property type="protein sequence ID" value="SEF33852.1"/>
    <property type="molecule type" value="Genomic_DNA"/>
</dbReference>
<dbReference type="OrthoDB" id="9804819at2"/>
<dbReference type="GO" id="GO:0016887">
    <property type="term" value="F:ATP hydrolysis activity"/>
    <property type="evidence" value="ECO:0007669"/>
    <property type="project" value="InterPro"/>
</dbReference>
<organism evidence="4 5">
    <name type="scientific">Amycolatopsis pretoriensis</name>
    <dbReference type="NCBI Taxonomy" id="218821"/>
    <lineage>
        <taxon>Bacteria</taxon>
        <taxon>Bacillati</taxon>
        <taxon>Actinomycetota</taxon>
        <taxon>Actinomycetes</taxon>
        <taxon>Pseudonocardiales</taxon>
        <taxon>Pseudonocardiaceae</taxon>
        <taxon>Amycolatopsis</taxon>
    </lineage>
</organism>
<protein>
    <submittedName>
        <fullName evidence="4">ABC-2 type transport system ATP-binding protein</fullName>
    </submittedName>
</protein>
<feature type="domain" description="ABC transporter" evidence="3">
    <location>
        <begin position="6"/>
        <end position="229"/>
    </location>
</feature>
<dbReference type="Gene3D" id="3.40.50.300">
    <property type="entry name" value="P-loop containing nucleotide triphosphate hydrolases"/>
    <property type="match status" value="1"/>
</dbReference>
<dbReference type="CDD" id="cd03230">
    <property type="entry name" value="ABC_DR_subfamily_A"/>
    <property type="match status" value="1"/>
</dbReference>
<evidence type="ECO:0000256" key="2">
    <source>
        <dbReference type="ARBA" id="ARBA00022840"/>
    </source>
</evidence>
<dbReference type="InterPro" id="IPR003439">
    <property type="entry name" value="ABC_transporter-like_ATP-bd"/>
</dbReference>
<dbReference type="PANTHER" id="PTHR43038">
    <property type="entry name" value="ATP-BINDING CASSETTE, SUB-FAMILY H, MEMBER 1"/>
    <property type="match status" value="1"/>
</dbReference>
<dbReference type="Proteomes" id="UP000198878">
    <property type="component" value="Unassembled WGS sequence"/>
</dbReference>
<accession>A0A1H5R631</accession>
<keyword evidence="1" id="KW-0547">Nucleotide-binding</keyword>
<dbReference type="STRING" id="218821.SAMN05421837_10774"/>
<dbReference type="AlphaFoldDB" id="A0A1H5R631"/>
<dbReference type="GO" id="GO:0005524">
    <property type="term" value="F:ATP binding"/>
    <property type="evidence" value="ECO:0007669"/>
    <property type="project" value="UniProtKB-KW"/>
</dbReference>
<dbReference type="InterPro" id="IPR027417">
    <property type="entry name" value="P-loop_NTPase"/>
</dbReference>
<gene>
    <name evidence="4" type="ORF">SAMN05421837_10774</name>
</gene>
<reference evidence="5" key="1">
    <citation type="submission" date="2016-10" db="EMBL/GenBank/DDBJ databases">
        <authorList>
            <person name="Varghese N."/>
            <person name="Submissions S."/>
        </authorList>
    </citation>
    <scope>NUCLEOTIDE SEQUENCE [LARGE SCALE GENOMIC DNA]</scope>
    <source>
        <strain evidence="5">DSM 44654</strain>
    </source>
</reference>
<evidence type="ECO:0000259" key="3">
    <source>
        <dbReference type="PROSITE" id="PS50893"/>
    </source>
</evidence>
<dbReference type="Pfam" id="PF00005">
    <property type="entry name" value="ABC_tran"/>
    <property type="match status" value="1"/>
</dbReference>
<dbReference type="RefSeq" id="WP_086674698.1">
    <property type="nucleotide sequence ID" value="NZ_FNUJ01000007.1"/>
</dbReference>
<name>A0A1H5R631_9PSEU</name>
<dbReference type="SMART" id="SM00382">
    <property type="entry name" value="AAA"/>
    <property type="match status" value="1"/>
</dbReference>
<dbReference type="PROSITE" id="PS50893">
    <property type="entry name" value="ABC_TRANSPORTER_2"/>
    <property type="match status" value="1"/>
</dbReference>
<dbReference type="InterPro" id="IPR003593">
    <property type="entry name" value="AAA+_ATPase"/>
</dbReference>
<evidence type="ECO:0000256" key="1">
    <source>
        <dbReference type="ARBA" id="ARBA00022741"/>
    </source>
</evidence>
<evidence type="ECO:0000313" key="5">
    <source>
        <dbReference type="Proteomes" id="UP000198878"/>
    </source>
</evidence>
<dbReference type="SUPFAM" id="SSF52540">
    <property type="entry name" value="P-loop containing nucleoside triphosphate hydrolases"/>
    <property type="match status" value="1"/>
</dbReference>